<keyword evidence="1" id="KW-0472">Membrane</keyword>
<evidence type="ECO:0000313" key="2">
    <source>
        <dbReference type="EMBL" id="ABM02523.1"/>
    </source>
</evidence>
<keyword evidence="1" id="KW-0812">Transmembrane</keyword>
<evidence type="ECO:0008006" key="4">
    <source>
        <dbReference type="Google" id="ProtNLM"/>
    </source>
</evidence>
<feature type="transmembrane region" description="Helical" evidence="1">
    <location>
        <begin position="79"/>
        <end position="99"/>
    </location>
</feature>
<name>A1SSQ8_PSYIN</name>
<feature type="transmembrane region" description="Helical" evidence="1">
    <location>
        <begin position="44"/>
        <end position="67"/>
    </location>
</feature>
<feature type="transmembrane region" description="Helical" evidence="1">
    <location>
        <begin position="105"/>
        <end position="124"/>
    </location>
</feature>
<keyword evidence="3" id="KW-1185">Reference proteome</keyword>
<dbReference type="AlphaFoldDB" id="A1SSQ8"/>
<dbReference type="EMBL" id="CP000510">
    <property type="protein sequence ID" value="ABM02523.1"/>
    <property type="molecule type" value="Genomic_DNA"/>
</dbReference>
<reference evidence="2 3" key="1">
    <citation type="submission" date="2007-01" db="EMBL/GenBank/DDBJ databases">
        <title>Complete sequence of Psychromonas ingrahamii 37.</title>
        <authorList>
            <consortium name="US DOE Joint Genome Institute"/>
            <person name="Copeland A."/>
            <person name="Lucas S."/>
            <person name="Lapidus A."/>
            <person name="Barry K."/>
            <person name="Detter J.C."/>
            <person name="Glavina del Rio T."/>
            <person name="Hammon N."/>
            <person name="Israni S."/>
            <person name="Dalin E."/>
            <person name="Tice H."/>
            <person name="Pitluck S."/>
            <person name="Thompson L.S."/>
            <person name="Brettin T."/>
            <person name="Bruce D."/>
            <person name="Han C."/>
            <person name="Tapia R."/>
            <person name="Schmutz J."/>
            <person name="Larimer F."/>
            <person name="Land M."/>
            <person name="Hauser L."/>
            <person name="Kyrpides N."/>
            <person name="Ivanova N."/>
            <person name="Staley J."/>
            <person name="Richardson P."/>
        </authorList>
    </citation>
    <scope>NUCLEOTIDE SEQUENCE [LARGE SCALE GENOMIC DNA]</scope>
    <source>
        <strain evidence="2 3">37</strain>
    </source>
</reference>
<dbReference type="HOGENOM" id="CLU_1473897_0_0_6"/>
<dbReference type="RefSeq" id="WP_011769082.1">
    <property type="nucleotide sequence ID" value="NC_008709.1"/>
</dbReference>
<dbReference type="STRING" id="357804.Ping_0670"/>
<dbReference type="Proteomes" id="UP000000639">
    <property type="component" value="Chromosome"/>
</dbReference>
<evidence type="ECO:0000256" key="1">
    <source>
        <dbReference type="SAM" id="Phobius"/>
    </source>
</evidence>
<dbReference type="KEGG" id="pin:Ping_0670"/>
<keyword evidence="1" id="KW-1133">Transmembrane helix</keyword>
<proteinExistence type="predicted"/>
<gene>
    <name evidence="2" type="ordered locus">Ping_0670</name>
</gene>
<feature type="transmembrane region" description="Helical" evidence="1">
    <location>
        <begin position="156"/>
        <end position="176"/>
    </location>
</feature>
<evidence type="ECO:0000313" key="3">
    <source>
        <dbReference type="Proteomes" id="UP000000639"/>
    </source>
</evidence>
<sequence length="189" mass="21331">MSMELLVEVLGWTSVLFYILLLVFNGMKRVRLASFLSVANDTLWGLLIGVMPKVLLNLVVGGVTLYRYACDFTKTPKKIINLLLVLMLAGFAYFANFAINSYLANPSLGLLLTWVDFTVILTALSMKRLRLFQILMLSSAFVGGYAYYLLGIEQMVVIKIIVGMLTTYKIFIHPVFPQLENKLLFWKAA</sequence>
<feature type="transmembrane region" description="Helical" evidence="1">
    <location>
        <begin position="131"/>
        <end position="150"/>
    </location>
</feature>
<feature type="transmembrane region" description="Helical" evidence="1">
    <location>
        <begin position="5"/>
        <end position="24"/>
    </location>
</feature>
<accession>A1SSQ8</accession>
<protein>
    <recommendedName>
        <fullName evidence="4">Phosphopyruvate hydratase</fullName>
    </recommendedName>
</protein>
<organism evidence="2 3">
    <name type="scientific">Psychromonas ingrahamii (strain DSM 17664 / CCUG 51855 / 37)</name>
    <dbReference type="NCBI Taxonomy" id="357804"/>
    <lineage>
        <taxon>Bacteria</taxon>
        <taxon>Pseudomonadati</taxon>
        <taxon>Pseudomonadota</taxon>
        <taxon>Gammaproteobacteria</taxon>
        <taxon>Alteromonadales</taxon>
        <taxon>Psychromonadaceae</taxon>
        <taxon>Psychromonas</taxon>
    </lineage>
</organism>
<dbReference type="eggNOG" id="ENOG50341HF">
    <property type="taxonomic scope" value="Bacteria"/>
</dbReference>